<dbReference type="AlphaFoldDB" id="A0A6J2TAB8"/>
<dbReference type="PANTHER" id="PTHR28626">
    <property type="entry name" value="SRR1-LIKE PROTEIN"/>
    <property type="match status" value="1"/>
</dbReference>
<dbReference type="GO" id="GO:0005737">
    <property type="term" value="C:cytoplasm"/>
    <property type="evidence" value="ECO:0007669"/>
    <property type="project" value="TreeGrafter"/>
</dbReference>
<gene>
    <name evidence="4" type="primary">LOC115623539</name>
</gene>
<dbReference type="Proteomes" id="UP000504634">
    <property type="component" value="Unplaced"/>
</dbReference>
<dbReference type="GO" id="GO:0005634">
    <property type="term" value="C:nucleus"/>
    <property type="evidence" value="ECO:0007669"/>
    <property type="project" value="TreeGrafter"/>
</dbReference>
<reference evidence="4" key="1">
    <citation type="submission" date="2025-08" db="UniProtKB">
        <authorList>
            <consortium name="RefSeq"/>
        </authorList>
    </citation>
    <scope>IDENTIFICATION</scope>
    <source>
        <strain evidence="4">11010-0011.00</strain>
        <tissue evidence="4">Whole body</tissue>
    </source>
</reference>
<keyword evidence="3" id="KW-1185">Reference proteome</keyword>
<dbReference type="PANTHER" id="PTHR28626:SF3">
    <property type="entry name" value="SRR1-LIKE PROTEIN"/>
    <property type="match status" value="1"/>
</dbReference>
<feature type="domain" description="SRR1-like" evidence="2">
    <location>
        <begin position="68"/>
        <end position="241"/>
    </location>
</feature>
<dbReference type="GeneID" id="115623539"/>
<dbReference type="InterPro" id="IPR040044">
    <property type="entry name" value="SRR1L"/>
</dbReference>
<dbReference type="InterPro" id="IPR012942">
    <property type="entry name" value="SRR1-like"/>
</dbReference>
<comment type="similarity">
    <text evidence="1">Belongs to the SRR1 family.</text>
</comment>
<evidence type="ECO:0000256" key="1">
    <source>
        <dbReference type="ARBA" id="ARBA00009856"/>
    </source>
</evidence>
<protein>
    <submittedName>
        <fullName evidence="4">SRR1-like protein</fullName>
    </submittedName>
</protein>
<name>A0A6J2TAB8_DROLE</name>
<evidence type="ECO:0000313" key="3">
    <source>
        <dbReference type="Proteomes" id="UP000504634"/>
    </source>
</evidence>
<organism evidence="3 4">
    <name type="scientific">Drosophila lebanonensis</name>
    <name type="common">Fruit fly</name>
    <name type="synonym">Scaptodrosophila lebanonensis</name>
    <dbReference type="NCBI Taxonomy" id="7225"/>
    <lineage>
        <taxon>Eukaryota</taxon>
        <taxon>Metazoa</taxon>
        <taxon>Ecdysozoa</taxon>
        <taxon>Arthropoda</taxon>
        <taxon>Hexapoda</taxon>
        <taxon>Insecta</taxon>
        <taxon>Pterygota</taxon>
        <taxon>Neoptera</taxon>
        <taxon>Endopterygota</taxon>
        <taxon>Diptera</taxon>
        <taxon>Brachycera</taxon>
        <taxon>Muscomorpha</taxon>
        <taxon>Ephydroidea</taxon>
        <taxon>Drosophilidae</taxon>
        <taxon>Scaptodrosophila</taxon>
    </lineage>
</organism>
<dbReference type="Pfam" id="PF07985">
    <property type="entry name" value="SRR1"/>
    <property type="match status" value="1"/>
</dbReference>
<sequence length="285" mass="33343">MSESEFQYVTRKKWMARKCLRRRDRHKSESDYLNDCPDVNVDKFQERLEKLCGVMSQSDYFIMSMETLQQQLDKLKAPLNRIVCLGLGPFTRTHQALHQTAFILSTQRLHKIKESIYFDPVFRESEMELLRRFNGIIMPEDCAGQHGANVPTLYYLPHCPHALMHNLLWYNWNFSNLPNVLLISNSFEMLNIKKPLTRSRSKSNGNDDDDDHIARIAAYCTEIPLDDDYEQNNVFNDLSLHVFLSENLPKADDAEFWRRDAAPLKVCEEELITIDAELRALSIRP</sequence>
<dbReference type="OrthoDB" id="551431at2759"/>
<dbReference type="RefSeq" id="XP_030373781.1">
    <property type="nucleotide sequence ID" value="XM_030517921.1"/>
</dbReference>
<evidence type="ECO:0000259" key="2">
    <source>
        <dbReference type="Pfam" id="PF07985"/>
    </source>
</evidence>
<accession>A0A6J2TAB8</accession>
<evidence type="ECO:0000313" key="4">
    <source>
        <dbReference type="RefSeq" id="XP_030373781.1"/>
    </source>
</evidence>
<proteinExistence type="inferred from homology"/>